<dbReference type="AlphaFoldDB" id="A0A212S5N4"/>
<dbReference type="InterPro" id="IPR003788">
    <property type="entry name" value="NDUFAF7"/>
</dbReference>
<dbReference type="InterPro" id="IPR029063">
    <property type="entry name" value="SAM-dependent_MTases_sf"/>
</dbReference>
<name>A0A212S5N4_RHOAC</name>
<evidence type="ECO:0000256" key="1">
    <source>
        <dbReference type="ARBA" id="ARBA00022603"/>
    </source>
</evidence>
<keyword evidence="1 3" id="KW-0489">Methyltransferase</keyword>
<keyword evidence="2 3" id="KW-0808">Transferase</keyword>
<accession>A0A212S5N4</accession>
<proteinExistence type="predicted"/>
<dbReference type="Proteomes" id="UP000198418">
    <property type="component" value="Unassembled WGS sequence"/>
</dbReference>
<evidence type="ECO:0000313" key="3">
    <source>
        <dbReference type="EMBL" id="SNB80500.1"/>
    </source>
</evidence>
<organism evidence="3 4">
    <name type="scientific">Rhodoblastus acidophilus</name>
    <name type="common">Rhodopseudomonas acidophila</name>
    <dbReference type="NCBI Taxonomy" id="1074"/>
    <lineage>
        <taxon>Bacteria</taxon>
        <taxon>Pseudomonadati</taxon>
        <taxon>Pseudomonadota</taxon>
        <taxon>Alphaproteobacteria</taxon>
        <taxon>Hyphomicrobiales</taxon>
        <taxon>Rhodoblastaceae</taxon>
        <taxon>Rhodoblastus</taxon>
    </lineage>
</organism>
<dbReference type="EMBL" id="FYDG01000013">
    <property type="protein sequence ID" value="SNB80500.1"/>
    <property type="molecule type" value="Genomic_DNA"/>
</dbReference>
<sequence length="369" mass="39710">MAEPDDLGADIREIIAHDGPISIERFMALALTHPSKGYYTARDPFGATGDFTTAPEISQMFGELIGLWAADLWERIGAPAELRLVELGPGRGALMSDFLRAARVAPGFFAALDVHLVEASDKLADRQSEALASCGRPVSWHRTLDGVPAGPAIFIANEFFDALPTRHYVKTPQGWREKLIGLDGDGRLAFGLGDQIEPFLKAEAEDGAVLEINAAAQRVMSQIAARIVEQNGALLAVDYGYLQTGFGETLQAIKAHRFVDPLAEPGQADLTTHVDFSALSRAARAVHAEAHGPVPQGRFLIDIGIIERAEALAGRASEDQRAQIDAALARLTDMEETGMGALFKVLAVTRRGLRDLPGFTEPDEDGHDA</sequence>
<dbReference type="SUPFAM" id="SSF53335">
    <property type="entry name" value="S-adenosyl-L-methionine-dependent methyltransferases"/>
    <property type="match status" value="1"/>
</dbReference>
<dbReference type="GO" id="GO:0032259">
    <property type="term" value="P:methylation"/>
    <property type="evidence" value="ECO:0007669"/>
    <property type="project" value="UniProtKB-KW"/>
</dbReference>
<keyword evidence="4" id="KW-1185">Reference proteome</keyword>
<dbReference type="GO" id="GO:0035243">
    <property type="term" value="F:protein-arginine omega-N symmetric methyltransferase activity"/>
    <property type="evidence" value="ECO:0007669"/>
    <property type="project" value="TreeGrafter"/>
</dbReference>
<evidence type="ECO:0000256" key="2">
    <source>
        <dbReference type="ARBA" id="ARBA00022679"/>
    </source>
</evidence>
<dbReference type="OrthoDB" id="9794208at2"/>
<reference evidence="4" key="1">
    <citation type="submission" date="2017-06" db="EMBL/GenBank/DDBJ databases">
        <authorList>
            <person name="Varghese N."/>
            <person name="Submissions S."/>
        </authorList>
    </citation>
    <scope>NUCLEOTIDE SEQUENCE [LARGE SCALE GENOMIC DNA]</scope>
    <source>
        <strain evidence="4">DSM 137</strain>
    </source>
</reference>
<gene>
    <name evidence="3" type="ORF">SAMN06265338_11332</name>
</gene>
<dbReference type="RefSeq" id="WP_088521988.1">
    <property type="nucleotide sequence ID" value="NZ_FYDG01000013.1"/>
</dbReference>
<protein>
    <submittedName>
        <fullName evidence="3">SAM-dependent methyltransferase, MidA family</fullName>
    </submittedName>
</protein>
<dbReference type="PANTHER" id="PTHR12049">
    <property type="entry name" value="PROTEIN ARGININE METHYLTRANSFERASE NDUFAF7, MITOCHONDRIAL"/>
    <property type="match status" value="1"/>
</dbReference>
<dbReference type="InterPro" id="IPR038375">
    <property type="entry name" value="NDUFAF7_sf"/>
</dbReference>
<dbReference type="Pfam" id="PF02636">
    <property type="entry name" value="Methyltransf_28"/>
    <property type="match status" value="1"/>
</dbReference>
<dbReference type="Gene3D" id="3.40.50.12710">
    <property type="match status" value="1"/>
</dbReference>
<dbReference type="PANTHER" id="PTHR12049:SF7">
    <property type="entry name" value="PROTEIN ARGININE METHYLTRANSFERASE NDUFAF7, MITOCHONDRIAL"/>
    <property type="match status" value="1"/>
</dbReference>
<evidence type="ECO:0000313" key="4">
    <source>
        <dbReference type="Proteomes" id="UP000198418"/>
    </source>
</evidence>